<name>A0AAD9R2U1_ACRCE</name>
<evidence type="ECO:0000313" key="7">
    <source>
        <dbReference type="EMBL" id="KAK2572083.1"/>
    </source>
</evidence>
<dbReference type="AlphaFoldDB" id="A0AAD9R2U1"/>
<proteinExistence type="predicted"/>
<dbReference type="PANTHER" id="PTHR34436">
    <property type="entry name" value="CENTROMERE PROTEIN M"/>
    <property type="match status" value="1"/>
</dbReference>
<accession>A0AAD9R2U1</accession>
<dbReference type="InterPro" id="IPR020987">
    <property type="entry name" value="Centromere_Cenp-M"/>
</dbReference>
<dbReference type="InterPro" id="IPR027417">
    <property type="entry name" value="P-loop_NTPase"/>
</dbReference>
<gene>
    <name evidence="7" type="ORF">P5673_003529</name>
</gene>
<evidence type="ECO:0000256" key="5">
    <source>
        <dbReference type="ARBA" id="ARBA00023242"/>
    </source>
</evidence>
<dbReference type="PANTHER" id="PTHR34436:SF1">
    <property type="entry name" value="CENTROMERE PROTEIN M"/>
    <property type="match status" value="1"/>
</dbReference>
<dbReference type="GO" id="GO:0005634">
    <property type="term" value="C:nucleus"/>
    <property type="evidence" value="ECO:0007669"/>
    <property type="project" value="UniProtKB-SubCell"/>
</dbReference>
<evidence type="ECO:0000256" key="6">
    <source>
        <dbReference type="ARBA" id="ARBA00023328"/>
    </source>
</evidence>
<dbReference type="EMBL" id="JARQWQ010000005">
    <property type="protein sequence ID" value="KAK2572083.1"/>
    <property type="molecule type" value="Genomic_DNA"/>
</dbReference>
<comment type="subcellular location">
    <subcellularLocation>
        <location evidence="2">Chromosome</location>
        <location evidence="2">Centromere</location>
    </subcellularLocation>
    <subcellularLocation>
        <location evidence="1">Nucleus</location>
    </subcellularLocation>
</comment>
<keyword evidence="5" id="KW-0539">Nucleus</keyword>
<reference evidence="7" key="1">
    <citation type="journal article" date="2023" name="G3 (Bethesda)">
        <title>Whole genome assembly and annotation of the endangered Caribbean coral Acropora cervicornis.</title>
        <authorList>
            <person name="Selwyn J.D."/>
            <person name="Vollmer S.V."/>
        </authorList>
    </citation>
    <scope>NUCLEOTIDE SEQUENCE</scope>
    <source>
        <strain evidence="7">K2</strain>
    </source>
</reference>
<evidence type="ECO:0000313" key="8">
    <source>
        <dbReference type="Proteomes" id="UP001249851"/>
    </source>
</evidence>
<dbReference type="Proteomes" id="UP001249851">
    <property type="component" value="Unassembled WGS sequence"/>
</dbReference>
<evidence type="ECO:0000256" key="4">
    <source>
        <dbReference type="ARBA" id="ARBA00022454"/>
    </source>
</evidence>
<keyword evidence="6" id="KW-0137">Centromere</keyword>
<reference evidence="7" key="2">
    <citation type="journal article" date="2023" name="Science">
        <title>Genomic signatures of disease resistance in endangered staghorn corals.</title>
        <authorList>
            <person name="Vollmer S.V."/>
            <person name="Selwyn J.D."/>
            <person name="Despard B.A."/>
            <person name="Roesel C.L."/>
        </authorList>
    </citation>
    <scope>NUCLEOTIDE SEQUENCE</scope>
    <source>
        <strain evidence="7">K2</strain>
    </source>
</reference>
<keyword evidence="4" id="KW-0158">Chromosome</keyword>
<evidence type="ECO:0000256" key="2">
    <source>
        <dbReference type="ARBA" id="ARBA00004584"/>
    </source>
</evidence>
<keyword evidence="8" id="KW-1185">Reference proteome</keyword>
<organism evidence="7 8">
    <name type="scientific">Acropora cervicornis</name>
    <name type="common">Staghorn coral</name>
    <dbReference type="NCBI Taxonomy" id="6130"/>
    <lineage>
        <taxon>Eukaryota</taxon>
        <taxon>Metazoa</taxon>
        <taxon>Cnidaria</taxon>
        <taxon>Anthozoa</taxon>
        <taxon>Hexacorallia</taxon>
        <taxon>Scleractinia</taxon>
        <taxon>Astrocoeniina</taxon>
        <taxon>Acroporidae</taxon>
        <taxon>Acropora</taxon>
    </lineage>
</organism>
<evidence type="ECO:0000256" key="3">
    <source>
        <dbReference type="ARBA" id="ARBA00016382"/>
    </source>
</evidence>
<sequence>MATSAFKNENMISRFTKLPDKCQATVLFVGSTGIGKRKVAKSMLGLRSDFAFQIRMSSSLPIPSDTENTRPRIDFIVLFIDLSNIMSFEVIKSSVKHMDIDYFLGHCCFVVTKARNEVLHALNIDQVTSLADSCDSPIICADLEKEEDQKFLSQKIILLVKVSCGFQTDVTSLLLDTTRKSFVFEDELSSEMEK</sequence>
<comment type="caution">
    <text evidence="7">The sequence shown here is derived from an EMBL/GenBank/DDBJ whole genome shotgun (WGS) entry which is preliminary data.</text>
</comment>
<evidence type="ECO:0000256" key="1">
    <source>
        <dbReference type="ARBA" id="ARBA00004123"/>
    </source>
</evidence>
<dbReference type="GO" id="GO:0000775">
    <property type="term" value="C:chromosome, centromeric region"/>
    <property type="evidence" value="ECO:0007669"/>
    <property type="project" value="UniProtKB-SubCell"/>
</dbReference>
<protein>
    <recommendedName>
        <fullName evidence="3">Centromere protein M</fullName>
    </recommendedName>
</protein>
<dbReference type="Pfam" id="PF11111">
    <property type="entry name" value="CENP-M"/>
    <property type="match status" value="1"/>
</dbReference>
<dbReference type="Gene3D" id="3.40.50.300">
    <property type="entry name" value="P-loop containing nucleotide triphosphate hydrolases"/>
    <property type="match status" value="1"/>
</dbReference>